<reference evidence="2" key="1">
    <citation type="submission" date="2017-09" db="EMBL/GenBank/DDBJ databases">
        <title>Depth-based differentiation of microbial function through sediment-hosted aquifers and enrichment of novel symbionts in the deep terrestrial subsurface.</title>
        <authorList>
            <person name="Probst A.J."/>
            <person name="Ladd B."/>
            <person name="Jarett J.K."/>
            <person name="Geller-Mcgrath D.E."/>
            <person name="Sieber C.M.K."/>
            <person name="Emerson J.B."/>
            <person name="Anantharaman K."/>
            <person name="Thomas B.C."/>
            <person name="Malmstrom R."/>
            <person name="Stieglmeier M."/>
            <person name="Klingl A."/>
            <person name="Woyke T."/>
            <person name="Ryan C.M."/>
            <person name="Banfield J.F."/>
        </authorList>
    </citation>
    <scope>NUCLEOTIDE SEQUENCE [LARGE SCALE GENOMIC DNA]</scope>
</reference>
<name>A0A2H0VCL8_9BACT</name>
<evidence type="ECO:0000313" key="2">
    <source>
        <dbReference type="Proteomes" id="UP000230557"/>
    </source>
</evidence>
<dbReference type="Proteomes" id="UP000230557">
    <property type="component" value="Unassembled WGS sequence"/>
</dbReference>
<organism evidence="1 2">
    <name type="scientific">Candidatus Doudnabacteria bacterium CG10_big_fil_rev_8_21_14_0_10_41_10</name>
    <dbReference type="NCBI Taxonomy" id="1974551"/>
    <lineage>
        <taxon>Bacteria</taxon>
        <taxon>Candidatus Doudnaibacteriota</taxon>
    </lineage>
</organism>
<sequence>MWCGFAVKLEPISKKNDAEQAPRTGEYASNPERKTPFPFLKKFTLAKTGKQGVFFFRGYRVKRGGGGAFVERTD</sequence>
<gene>
    <name evidence="1" type="ORF">COT91_04570</name>
</gene>
<accession>A0A2H0VCL8</accession>
<evidence type="ECO:0000313" key="1">
    <source>
        <dbReference type="EMBL" id="PIR96835.1"/>
    </source>
</evidence>
<dbReference type="EMBL" id="PFAJ01000060">
    <property type="protein sequence ID" value="PIR96835.1"/>
    <property type="molecule type" value="Genomic_DNA"/>
</dbReference>
<dbReference type="AlphaFoldDB" id="A0A2H0VCL8"/>
<comment type="caution">
    <text evidence="1">The sequence shown here is derived from an EMBL/GenBank/DDBJ whole genome shotgun (WGS) entry which is preliminary data.</text>
</comment>
<protein>
    <submittedName>
        <fullName evidence="1">Uncharacterized protein</fullName>
    </submittedName>
</protein>
<proteinExistence type="predicted"/>